<accession>A0A9P0FMA7</accession>
<feature type="compositionally biased region" description="Basic and acidic residues" evidence="1">
    <location>
        <begin position="263"/>
        <end position="272"/>
    </location>
</feature>
<dbReference type="Proteomes" id="UP001154078">
    <property type="component" value="Chromosome 8"/>
</dbReference>
<dbReference type="AlphaFoldDB" id="A0A9P0FMA7"/>
<sequence length="512" mass="58921">MQRIEYNRTKITEILKEQEMETIFPTYLMDLLAYNGYITYETISSLEENEIKQLESFGRDILPKLLSSQQEKDFFFGIFSKETTLFYIVAGDRKTLEILSEKCKLHIKGRTKLGNKSDVRSGGSTGMLRSKESRKKNNIQIKSFNKTIFLRIGIRVEIQVDEINLLSKKARCLRLVKNKLIFFLKTREETFPLEPSASISAVDDNQGQDSDEVDDDIAILDLPTESNHASNESDQNFVENRFTPEEAATENLPITAISTKSTTKQETKHQSEFENETLDENDSENGAFEATTESTVDFSVDLFTEKYYAVCYPGLWYIGRITKIDAAPKTQEACPSERNQPSTSSVKPTITNCFKKLRGWDINSSSAQDYHYRIGKMIAVDNQPFSSLNVSTEIVRCNSLNANKKRKNIDTSFGSNEGYKIKESSEVFVLREALGEITRLGKTLSEHMKQNTKRKVRDVSVRLNRQVEIINRRIVQSWLENHRYERYEKMMIDADIQIENMDEQENGKIMIE</sequence>
<organism evidence="2 3">
    <name type="scientific">Brassicogethes aeneus</name>
    <name type="common">Rape pollen beetle</name>
    <name type="synonym">Meligethes aeneus</name>
    <dbReference type="NCBI Taxonomy" id="1431903"/>
    <lineage>
        <taxon>Eukaryota</taxon>
        <taxon>Metazoa</taxon>
        <taxon>Ecdysozoa</taxon>
        <taxon>Arthropoda</taxon>
        <taxon>Hexapoda</taxon>
        <taxon>Insecta</taxon>
        <taxon>Pterygota</taxon>
        <taxon>Neoptera</taxon>
        <taxon>Endopterygota</taxon>
        <taxon>Coleoptera</taxon>
        <taxon>Polyphaga</taxon>
        <taxon>Cucujiformia</taxon>
        <taxon>Nitidulidae</taxon>
        <taxon>Meligethinae</taxon>
        <taxon>Brassicogethes</taxon>
    </lineage>
</organism>
<dbReference type="OrthoDB" id="6721314at2759"/>
<keyword evidence="3" id="KW-1185">Reference proteome</keyword>
<feature type="compositionally biased region" description="Acidic residues" evidence="1">
    <location>
        <begin position="273"/>
        <end position="283"/>
    </location>
</feature>
<evidence type="ECO:0000256" key="1">
    <source>
        <dbReference type="SAM" id="MobiDB-lite"/>
    </source>
</evidence>
<name>A0A9P0FMA7_BRAAE</name>
<evidence type="ECO:0000313" key="2">
    <source>
        <dbReference type="EMBL" id="CAH0563101.1"/>
    </source>
</evidence>
<evidence type="ECO:0000313" key="3">
    <source>
        <dbReference type="Proteomes" id="UP001154078"/>
    </source>
</evidence>
<dbReference type="EMBL" id="OV121139">
    <property type="protein sequence ID" value="CAH0563101.1"/>
    <property type="molecule type" value="Genomic_DNA"/>
</dbReference>
<reference evidence="2" key="1">
    <citation type="submission" date="2021-12" db="EMBL/GenBank/DDBJ databases">
        <authorList>
            <person name="King R."/>
        </authorList>
    </citation>
    <scope>NUCLEOTIDE SEQUENCE</scope>
</reference>
<gene>
    <name evidence="2" type="ORF">MELIAE_LOCUS12086</name>
</gene>
<feature type="region of interest" description="Disordered" evidence="1">
    <location>
        <begin position="260"/>
        <end position="287"/>
    </location>
</feature>
<proteinExistence type="predicted"/>
<protein>
    <submittedName>
        <fullName evidence="2">Uncharacterized protein</fullName>
    </submittedName>
</protein>